<reference evidence="4" key="1">
    <citation type="submission" date="2016-10" db="EMBL/GenBank/DDBJ databases">
        <authorList>
            <person name="Varghese N."/>
            <person name="Submissions S."/>
        </authorList>
    </citation>
    <scope>NUCLEOTIDE SEQUENCE [LARGE SCALE GENOMIC DNA]</scope>
    <source>
        <strain evidence="4">CGMCC 4.7042</strain>
    </source>
</reference>
<organism evidence="3 4">
    <name type="scientific">Streptomyces wuyuanensis</name>
    <dbReference type="NCBI Taxonomy" id="1196353"/>
    <lineage>
        <taxon>Bacteria</taxon>
        <taxon>Bacillati</taxon>
        <taxon>Actinomycetota</taxon>
        <taxon>Actinomycetes</taxon>
        <taxon>Kitasatosporales</taxon>
        <taxon>Streptomycetaceae</taxon>
        <taxon>Streptomyces</taxon>
    </lineage>
</organism>
<keyword evidence="4" id="KW-1185">Reference proteome</keyword>
<dbReference type="OrthoDB" id="4569527at2"/>
<dbReference type="InterPro" id="IPR005531">
    <property type="entry name" value="Asp23"/>
</dbReference>
<evidence type="ECO:0000256" key="1">
    <source>
        <dbReference type="ARBA" id="ARBA00005721"/>
    </source>
</evidence>
<protein>
    <submittedName>
        <fullName evidence="3">Uncharacterized conserved protein YloU, alkaline shock protein (Asp23) family</fullName>
    </submittedName>
</protein>
<name>A0A1H0CYW5_9ACTN</name>
<dbReference type="Pfam" id="PF03780">
    <property type="entry name" value="Asp23"/>
    <property type="match status" value="1"/>
</dbReference>
<dbReference type="PANTHER" id="PTHR34297:SF3">
    <property type="entry name" value="ALKALINE SHOCK PROTEIN 23"/>
    <property type="match status" value="1"/>
</dbReference>
<dbReference type="PANTHER" id="PTHR34297">
    <property type="entry name" value="HYPOTHETICAL CYTOSOLIC PROTEIN-RELATED"/>
    <property type="match status" value="1"/>
</dbReference>
<dbReference type="GeneID" id="40833976"/>
<dbReference type="STRING" id="1196353.SAMN05444921_13178"/>
<dbReference type="AlphaFoldDB" id="A0A1H0CYW5"/>
<accession>A0A1H0CYW5</accession>
<dbReference type="Proteomes" id="UP000199063">
    <property type="component" value="Unassembled WGS sequence"/>
</dbReference>
<evidence type="ECO:0000256" key="2">
    <source>
        <dbReference type="SAM" id="MobiDB-lite"/>
    </source>
</evidence>
<dbReference type="EMBL" id="FNHI01000031">
    <property type="protein sequence ID" value="SDN62986.1"/>
    <property type="molecule type" value="Genomic_DNA"/>
</dbReference>
<comment type="similarity">
    <text evidence="1">Belongs to the asp23 family.</text>
</comment>
<evidence type="ECO:0000313" key="3">
    <source>
        <dbReference type="EMBL" id="SDN62986.1"/>
    </source>
</evidence>
<dbReference type="RefSeq" id="WP_093661841.1">
    <property type="nucleotide sequence ID" value="NZ_FNHI01000031.1"/>
</dbReference>
<proteinExistence type="inferred from homology"/>
<evidence type="ECO:0000313" key="4">
    <source>
        <dbReference type="Proteomes" id="UP000199063"/>
    </source>
</evidence>
<feature type="region of interest" description="Disordered" evidence="2">
    <location>
        <begin position="1"/>
        <end position="20"/>
    </location>
</feature>
<sequence>MDTATVPSADADPDTCSAQRGRTTISDRAVGRIAARVLTEVEHIGGTAGRILGTAPRGEGSGASARVTAKVTGDSVAALDVHLSVAYPESVARATEDARTNLVHRVAELTGLTVNRVDIEVTALRSPDSPSRRVQ</sequence>
<gene>
    <name evidence="3" type="ORF">SAMN05444921_13178</name>
</gene>